<proteinExistence type="predicted"/>
<comment type="caution">
    <text evidence="2">The sequence shown here is derived from an EMBL/GenBank/DDBJ whole genome shotgun (WGS) entry which is preliminary data.</text>
</comment>
<name>A0A2T7P329_POMCA</name>
<dbReference type="PANTHER" id="PTHR19143">
    <property type="entry name" value="FIBRINOGEN/TENASCIN/ANGIOPOEITIN"/>
    <property type="match status" value="1"/>
</dbReference>
<dbReference type="GO" id="GO:0005102">
    <property type="term" value="F:signaling receptor binding"/>
    <property type="evidence" value="ECO:0007669"/>
    <property type="project" value="TreeGrafter"/>
</dbReference>
<dbReference type="EMBL" id="PZQS01000007">
    <property type="protein sequence ID" value="PVD27821.1"/>
    <property type="molecule type" value="Genomic_DNA"/>
</dbReference>
<evidence type="ECO:0000313" key="3">
    <source>
        <dbReference type="Proteomes" id="UP000245119"/>
    </source>
</evidence>
<dbReference type="AlphaFoldDB" id="A0A2T7P329"/>
<dbReference type="PANTHER" id="PTHR19143:SF337">
    <property type="entry name" value="FICOLIN-1"/>
    <property type="match status" value="1"/>
</dbReference>
<dbReference type="Pfam" id="PF00147">
    <property type="entry name" value="Fibrinogen_C"/>
    <property type="match status" value="1"/>
</dbReference>
<dbReference type="SUPFAM" id="SSF56496">
    <property type="entry name" value="Fibrinogen C-terminal domain-like"/>
    <property type="match status" value="1"/>
</dbReference>
<evidence type="ECO:0000313" key="2">
    <source>
        <dbReference type="EMBL" id="PVD27821.1"/>
    </source>
</evidence>
<keyword evidence="3" id="KW-1185">Reference proteome</keyword>
<dbReference type="STRING" id="400727.A0A2T7P329"/>
<dbReference type="GO" id="GO:0003823">
    <property type="term" value="F:antigen binding"/>
    <property type="evidence" value="ECO:0007669"/>
    <property type="project" value="TreeGrafter"/>
</dbReference>
<dbReference type="Proteomes" id="UP000245119">
    <property type="component" value="Linkage Group LG7"/>
</dbReference>
<protein>
    <recommendedName>
        <fullName evidence="1">Fibrinogen C-terminal domain-containing protein</fullName>
    </recommendedName>
</protein>
<dbReference type="InterPro" id="IPR002181">
    <property type="entry name" value="Fibrinogen_a/b/g_C_dom"/>
</dbReference>
<dbReference type="GO" id="GO:0005615">
    <property type="term" value="C:extracellular space"/>
    <property type="evidence" value="ECO:0007669"/>
    <property type="project" value="TreeGrafter"/>
</dbReference>
<dbReference type="SMART" id="SM00186">
    <property type="entry name" value="FBG"/>
    <property type="match status" value="1"/>
</dbReference>
<dbReference type="GO" id="GO:0097367">
    <property type="term" value="F:carbohydrate derivative binding"/>
    <property type="evidence" value="ECO:0007669"/>
    <property type="project" value="TreeGrafter"/>
</dbReference>
<dbReference type="Gene3D" id="4.10.530.10">
    <property type="entry name" value="Gamma-fibrinogen Carboxyl Terminal Fragment, domain 2"/>
    <property type="match status" value="1"/>
</dbReference>
<accession>A0A2T7P329</accession>
<sequence length="214" mass="23334">MLALRSLIRIIYTLDTVYTSEESCKDWQRTGAISGDSLIIHNNQGFTTHDQDNDNYNGTNCAVLFHGAWWYGACHISNLNGRYKSDGQDGNVQDVNTISAEGQDILNDQPPLQGPGQVNTRLPGVEFALYGYNSLKGCPLAPGRDRGFTLPLFSADYSAGHVITDNSYSVPRGVILAPDVSCVTSFTSEVIQTPYDLTKATAIPFNVHEVGPET</sequence>
<gene>
    <name evidence="2" type="ORF">C0Q70_12995</name>
</gene>
<dbReference type="PROSITE" id="PS00514">
    <property type="entry name" value="FIBRINOGEN_C_1"/>
    <property type="match status" value="1"/>
</dbReference>
<dbReference type="InterPro" id="IPR020837">
    <property type="entry name" value="Fibrinogen_CS"/>
</dbReference>
<reference evidence="2 3" key="1">
    <citation type="submission" date="2018-04" db="EMBL/GenBank/DDBJ databases">
        <title>The genome of golden apple snail Pomacea canaliculata provides insight into stress tolerance and invasive adaptation.</title>
        <authorList>
            <person name="Liu C."/>
            <person name="Liu B."/>
            <person name="Ren Y."/>
            <person name="Zhang Y."/>
            <person name="Wang H."/>
            <person name="Li S."/>
            <person name="Jiang F."/>
            <person name="Yin L."/>
            <person name="Zhang G."/>
            <person name="Qian W."/>
            <person name="Fan W."/>
        </authorList>
    </citation>
    <scope>NUCLEOTIDE SEQUENCE [LARGE SCALE GENOMIC DNA]</scope>
    <source>
        <strain evidence="2">SZHN2017</strain>
        <tissue evidence="2">Muscle</tissue>
    </source>
</reference>
<dbReference type="InterPro" id="IPR050373">
    <property type="entry name" value="Fibrinogen_C-term_domain"/>
</dbReference>
<dbReference type="OrthoDB" id="6153179at2759"/>
<feature type="domain" description="Fibrinogen C-terminal" evidence="1">
    <location>
        <begin position="35"/>
        <end position="83"/>
    </location>
</feature>
<dbReference type="GO" id="GO:0001867">
    <property type="term" value="P:complement activation, lectin pathway"/>
    <property type="evidence" value="ECO:0007669"/>
    <property type="project" value="TreeGrafter"/>
</dbReference>
<dbReference type="InterPro" id="IPR036056">
    <property type="entry name" value="Fibrinogen-like_C"/>
</dbReference>
<organism evidence="2 3">
    <name type="scientific">Pomacea canaliculata</name>
    <name type="common">Golden apple snail</name>
    <dbReference type="NCBI Taxonomy" id="400727"/>
    <lineage>
        <taxon>Eukaryota</taxon>
        <taxon>Metazoa</taxon>
        <taxon>Spiralia</taxon>
        <taxon>Lophotrochozoa</taxon>
        <taxon>Mollusca</taxon>
        <taxon>Gastropoda</taxon>
        <taxon>Caenogastropoda</taxon>
        <taxon>Architaenioglossa</taxon>
        <taxon>Ampullarioidea</taxon>
        <taxon>Ampullariidae</taxon>
        <taxon>Pomacea</taxon>
    </lineage>
</organism>
<dbReference type="PROSITE" id="PS51406">
    <property type="entry name" value="FIBRINOGEN_C_2"/>
    <property type="match status" value="1"/>
</dbReference>
<evidence type="ECO:0000259" key="1">
    <source>
        <dbReference type="PROSITE" id="PS51406"/>
    </source>
</evidence>